<dbReference type="InterPro" id="IPR018490">
    <property type="entry name" value="cNMP-bd_dom_sf"/>
</dbReference>
<dbReference type="STRING" id="1150112.SAMN04487893_10160"/>
<gene>
    <name evidence="2" type="ORF">SAMN04487893_10160</name>
</gene>
<proteinExistence type="predicted"/>
<keyword evidence="2" id="KW-0418">Kinase</keyword>
<dbReference type="EMBL" id="FORU01000001">
    <property type="protein sequence ID" value="SFI75786.1"/>
    <property type="molecule type" value="Genomic_DNA"/>
</dbReference>
<dbReference type="GO" id="GO:0016301">
    <property type="term" value="F:kinase activity"/>
    <property type="evidence" value="ECO:0007669"/>
    <property type="project" value="UniProtKB-KW"/>
</dbReference>
<keyword evidence="2" id="KW-0808">Transferase</keyword>
<dbReference type="CDD" id="cd00038">
    <property type="entry name" value="CAP_ED"/>
    <property type="match status" value="1"/>
</dbReference>
<keyword evidence="3" id="KW-1185">Reference proteome</keyword>
<dbReference type="PROSITE" id="PS50042">
    <property type="entry name" value="CNMP_BINDING_3"/>
    <property type="match status" value="1"/>
</dbReference>
<dbReference type="Proteomes" id="UP000243887">
    <property type="component" value="Unassembled WGS sequence"/>
</dbReference>
<dbReference type="RefSeq" id="WP_090677415.1">
    <property type="nucleotide sequence ID" value="NZ_FORU01000001.1"/>
</dbReference>
<evidence type="ECO:0000259" key="1">
    <source>
        <dbReference type="PROSITE" id="PS50042"/>
    </source>
</evidence>
<dbReference type="InterPro" id="IPR000595">
    <property type="entry name" value="cNMP-bd_dom"/>
</dbReference>
<dbReference type="Gene3D" id="2.60.120.10">
    <property type="entry name" value="Jelly Rolls"/>
    <property type="match status" value="1"/>
</dbReference>
<name>A0A1I3KTM8_9FLAO</name>
<evidence type="ECO:0000313" key="3">
    <source>
        <dbReference type="Proteomes" id="UP000243887"/>
    </source>
</evidence>
<feature type="domain" description="Cyclic nucleotide-binding" evidence="1">
    <location>
        <begin position="11"/>
        <end position="62"/>
    </location>
</feature>
<dbReference type="InterPro" id="IPR014710">
    <property type="entry name" value="RmlC-like_jellyroll"/>
</dbReference>
<evidence type="ECO:0000313" key="2">
    <source>
        <dbReference type="EMBL" id="SFI75786.1"/>
    </source>
</evidence>
<organism evidence="2 3">
    <name type="scientific">Myroides guanonis</name>
    <dbReference type="NCBI Taxonomy" id="1150112"/>
    <lineage>
        <taxon>Bacteria</taxon>
        <taxon>Pseudomonadati</taxon>
        <taxon>Bacteroidota</taxon>
        <taxon>Flavobacteriia</taxon>
        <taxon>Flavobacteriales</taxon>
        <taxon>Flavobacteriaceae</taxon>
        <taxon>Myroides</taxon>
    </lineage>
</organism>
<dbReference type="OrthoDB" id="680421at2"/>
<dbReference type="SUPFAM" id="SSF51206">
    <property type="entry name" value="cAMP-binding domain-like"/>
    <property type="match status" value="1"/>
</dbReference>
<dbReference type="AlphaFoldDB" id="A0A1I3KTM8"/>
<reference evidence="3" key="1">
    <citation type="submission" date="2016-10" db="EMBL/GenBank/DDBJ databases">
        <authorList>
            <person name="Varghese N."/>
            <person name="Submissions S."/>
        </authorList>
    </citation>
    <scope>NUCLEOTIDE SEQUENCE [LARGE SCALE GENOMIC DNA]</scope>
    <source>
        <strain evidence="3">DSM 26542</strain>
    </source>
</reference>
<accession>A0A1I3KTM8</accession>
<sequence length="184" mass="21495">MIDIITDIFPISKDAQDQLMNLMEEKHFEKGTLLMKANRLEKHIYLIKKGIVRAYSDHQDGEITFWFGEEGSAVLSMKSYVENKKSYENIELLEAGILYEISIDQLQLLFEKNIEVANWGRKLAERELLKLETRMISRELLSARLRYEEILTHCPSLIKRVSLKYIASYLGITPVSLSRIRKEI</sequence>
<dbReference type="Pfam" id="PF00027">
    <property type="entry name" value="cNMP_binding"/>
    <property type="match status" value="1"/>
</dbReference>
<protein>
    <submittedName>
        <fullName evidence="2">cAMP-binding domain of CRP or a regulatory subunit of cAMP-dependent protein kinases</fullName>
    </submittedName>
</protein>